<feature type="compositionally biased region" description="Low complexity" evidence="1">
    <location>
        <begin position="1"/>
        <end position="16"/>
    </location>
</feature>
<comment type="caution">
    <text evidence="2">The sequence shown here is derived from an EMBL/GenBank/DDBJ whole genome shotgun (WGS) entry which is preliminary data.</text>
</comment>
<feature type="compositionally biased region" description="Basic and acidic residues" evidence="1">
    <location>
        <begin position="17"/>
        <end position="27"/>
    </location>
</feature>
<keyword evidence="3" id="KW-1185">Reference proteome</keyword>
<evidence type="ECO:0000256" key="1">
    <source>
        <dbReference type="SAM" id="MobiDB-lite"/>
    </source>
</evidence>
<evidence type="ECO:0000313" key="2">
    <source>
        <dbReference type="EMBL" id="GLR54369.1"/>
    </source>
</evidence>
<feature type="region of interest" description="Disordered" evidence="1">
    <location>
        <begin position="1"/>
        <end position="27"/>
    </location>
</feature>
<protein>
    <submittedName>
        <fullName evidence="2">Uncharacterized protein</fullName>
    </submittedName>
</protein>
<organism evidence="2 3">
    <name type="scientific">Shinella yambaruensis</name>
    <dbReference type="NCBI Taxonomy" id="415996"/>
    <lineage>
        <taxon>Bacteria</taxon>
        <taxon>Pseudomonadati</taxon>
        <taxon>Pseudomonadota</taxon>
        <taxon>Alphaproteobacteria</taxon>
        <taxon>Hyphomicrobiales</taxon>
        <taxon>Rhizobiaceae</taxon>
        <taxon>Shinella</taxon>
    </lineage>
</organism>
<dbReference type="Proteomes" id="UP001156702">
    <property type="component" value="Unassembled WGS sequence"/>
</dbReference>
<proteinExistence type="predicted"/>
<dbReference type="EMBL" id="BSOP01000051">
    <property type="protein sequence ID" value="GLR54369.1"/>
    <property type="molecule type" value="Genomic_DNA"/>
</dbReference>
<reference evidence="3" key="1">
    <citation type="journal article" date="2019" name="Int. J. Syst. Evol. Microbiol.">
        <title>The Global Catalogue of Microorganisms (GCM) 10K type strain sequencing project: providing services to taxonomists for standard genome sequencing and annotation.</title>
        <authorList>
            <consortium name="The Broad Institute Genomics Platform"/>
            <consortium name="The Broad Institute Genome Sequencing Center for Infectious Disease"/>
            <person name="Wu L."/>
            <person name="Ma J."/>
        </authorList>
    </citation>
    <scope>NUCLEOTIDE SEQUENCE [LARGE SCALE GENOMIC DNA]</scope>
    <source>
        <strain evidence="3">NBRC 102122</strain>
    </source>
</reference>
<accession>A0ABQ5ZUK7</accession>
<sequence>MGKAEAAGEGAAVACDARAHRRDERGLDARQPQILALQPGDELQEIPGLLRFAAHAASRLRNETMIDLEVGVSLCSPALESGTSTFSSG</sequence>
<evidence type="ECO:0000313" key="3">
    <source>
        <dbReference type="Proteomes" id="UP001156702"/>
    </source>
</evidence>
<gene>
    <name evidence="2" type="ORF">GCM10007923_55860</name>
</gene>
<name>A0ABQ5ZUK7_9HYPH</name>